<gene>
    <name evidence="1" type="ORF">MEUPH1_LOCUS3407</name>
</gene>
<evidence type="ECO:0008006" key="3">
    <source>
        <dbReference type="Google" id="ProtNLM"/>
    </source>
</evidence>
<dbReference type="EMBL" id="CARXXK010000001">
    <property type="protein sequence ID" value="CAI6346500.1"/>
    <property type="molecule type" value="Genomic_DNA"/>
</dbReference>
<accession>A0AAV0VSC5</accession>
<proteinExistence type="predicted"/>
<organism evidence="1 2">
    <name type="scientific">Macrosiphum euphorbiae</name>
    <name type="common">potato aphid</name>
    <dbReference type="NCBI Taxonomy" id="13131"/>
    <lineage>
        <taxon>Eukaryota</taxon>
        <taxon>Metazoa</taxon>
        <taxon>Ecdysozoa</taxon>
        <taxon>Arthropoda</taxon>
        <taxon>Hexapoda</taxon>
        <taxon>Insecta</taxon>
        <taxon>Pterygota</taxon>
        <taxon>Neoptera</taxon>
        <taxon>Paraneoptera</taxon>
        <taxon>Hemiptera</taxon>
        <taxon>Sternorrhyncha</taxon>
        <taxon>Aphidomorpha</taxon>
        <taxon>Aphidoidea</taxon>
        <taxon>Aphididae</taxon>
        <taxon>Macrosiphini</taxon>
        <taxon>Macrosiphum</taxon>
    </lineage>
</organism>
<reference evidence="1 2" key="1">
    <citation type="submission" date="2023-01" db="EMBL/GenBank/DDBJ databases">
        <authorList>
            <person name="Whitehead M."/>
        </authorList>
    </citation>
    <scope>NUCLEOTIDE SEQUENCE [LARGE SCALE GENOMIC DNA]</scope>
</reference>
<keyword evidence="2" id="KW-1185">Reference proteome</keyword>
<dbReference type="Proteomes" id="UP001160148">
    <property type="component" value="Unassembled WGS sequence"/>
</dbReference>
<name>A0AAV0VSC5_9HEMI</name>
<sequence>MGVHPLFLYCHCNKQIHIYRNYCGNVSYPKLIIDATGSVVKPFTKFGREKTKHVFLYEALAYDDDKKYGFTVSIMLSERHNSTSIFFWLSEWLNCNVQPPKDTVSDTSLALLSTTTRCFTQYSSLRTYYIQICVGIVIKE</sequence>
<dbReference type="AlphaFoldDB" id="A0AAV0VSC5"/>
<evidence type="ECO:0000313" key="2">
    <source>
        <dbReference type="Proteomes" id="UP001160148"/>
    </source>
</evidence>
<evidence type="ECO:0000313" key="1">
    <source>
        <dbReference type="EMBL" id="CAI6346500.1"/>
    </source>
</evidence>
<protein>
    <recommendedName>
        <fullName evidence="3">MULE transposase domain-containing protein</fullName>
    </recommendedName>
</protein>
<comment type="caution">
    <text evidence="1">The sequence shown here is derived from an EMBL/GenBank/DDBJ whole genome shotgun (WGS) entry which is preliminary data.</text>
</comment>